<dbReference type="InterPro" id="IPR002181">
    <property type="entry name" value="Fibrinogen_a/b/g_C_dom"/>
</dbReference>
<evidence type="ECO:0000259" key="1">
    <source>
        <dbReference type="PROSITE" id="PS51406"/>
    </source>
</evidence>
<dbReference type="InterPro" id="IPR014716">
    <property type="entry name" value="Fibrinogen_a/b/g_C_1"/>
</dbReference>
<name>A0ABP0FGH8_CLALP</name>
<keyword evidence="3" id="KW-1185">Reference proteome</keyword>
<dbReference type="SUPFAM" id="SSF56496">
    <property type="entry name" value="Fibrinogen C-terminal domain-like"/>
    <property type="match status" value="1"/>
</dbReference>
<dbReference type="PANTHER" id="PTHR19143">
    <property type="entry name" value="FIBRINOGEN/TENASCIN/ANGIOPOEITIN"/>
    <property type="match status" value="1"/>
</dbReference>
<accession>A0ABP0FGH8</accession>
<reference evidence="2 3" key="1">
    <citation type="submission" date="2024-02" db="EMBL/GenBank/DDBJ databases">
        <authorList>
            <person name="Daric V."/>
            <person name="Darras S."/>
        </authorList>
    </citation>
    <scope>NUCLEOTIDE SEQUENCE [LARGE SCALE GENOMIC DNA]</scope>
</reference>
<evidence type="ECO:0000313" key="3">
    <source>
        <dbReference type="Proteomes" id="UP001642483"/>
    </source>
</evidence>
<sequence>MHANSIDSAETAQNIENLVGFLKECTSIYASGSTSSGIYPVWLKERFQFTYVYCDMDIVSTKKGWTTIQRRTNGEVNFNRGWDDYVRGFGNPRGEYWLGLENIYRLSRQTISPSSIFHSPKAPEVGFDLEDWDGVKAFVDYYILWFDPKEFKYHLDIGRPFNASDCFKWPPIYFGYFSTPDVDNNKDDNRHCAQEFKSGWWYSSRRCEGSNLNQPYPRYKQDMTYYNMFWEGWLCFSGTDTALRFVSMNFYHTNERN</sequence>
<evidence type="ECO:0000313" key="2">
    <source>
        <dbReference type="EMBL" id="CAK8677447.1"/>
    </source>
</evidence>
<dbReference type="PROSITE" id="PS51406">
    <property type="entry name" value="FIBRINOGEN_C_2"/>
    <property type="match status" value="1"/>
</dbReference>
<dbReference type="InterPro" id="IPR036056">
    <property type="entry name" value="Fibrinogen-like_C"/>
</dbReference>
<comment type="caution">
    <text evidence="2">The sequence shown here is derived from an EMBL/GenBank/DDBJ whole genome shotgun (WGS) entry which is preliminary data.</text>
</comment>
<dbReference type="Gene3D" id="4.10.530.10">
    <property type="entry name" value="Gamma-fibrinogen Carboxyl Terminal Fragment, domain 2"/>
    <property type="match status" value="1"/>
</dbReference>
<dbReference type="PANTHER" id="PTHR19143:SF459">
    <property type="entry name" value="FIBRINOGEN C-TERMINAL DOMAIN-CONTAINING PROTEIN"/>
    <property type="match status" value="1"/>
</dbReference>
<organism evidence="2 3">
    <name type="scientific">Clavelina lepadiformis</name>
    <name type="common">Light-bulb sea squirt</name>
    <name type="synonym">Ascidia lepadiformis</name>
    <dbReference type="NCBI Taxonomy" id="159417"/>
    <lineage>
        <taxon>Eukaryota</taxon>
        <taxon>Metazoa</taxon>
        <taxon>Chordata</taxon>
        <taxon>Tunicata</taxon>
        <taxon>Ascidiacea</taxon>
        <taxon>Aplousobranchia</taxon>
        <taxon>Clavelinidae</taxon>
        <taxon>Clavelina</taxon>
    </lineage>
</organism>
<dbReference type="Gene3D" id="3.90.215.10">
    <property type="entry name" value="Gamma Fibrinogen, chain A, domain 1"/>
    <property type="match status" value="1"/>
</dbReference>
<dbReference type="Pfam" id="PF00147">
    <property type="entry name" value="Fibrinogen_C"/>
    <property type="match status" value="1"/>
</dbReference>
<dbReference type="InterPro" id="IPR050373">
    <property type="entry name" value="Fibrinogen_C-term_domain"/>
</dbReference>
<dbReference type="Proteomes" id="UP001642483">
    <property type="component" value="Unassembled WGS sequence"/>
</dbReference>
<feature type="domain" description="Fibrinogen C-terminal" evidence="1">
    <location>
        <begin position="16"/>
        <end position="254"/>
    </location>
</feature>
<gene>
    <name evidence="2" type="ORF">CVLEPA_LOCUS6827</name>
</gene>
<dbReference type="EMBL" id="CAWYQH010000046">
    <property type="protein sequence ID" value="CAK8677447.1"/>
    <property type="molecule type" value="Genomic_DNA"/>
</dbReference>
<dbReference type="SMART" id="SM00186">
    <property type="entry name" value="FBG"/>
    <property type="match status" value="1"/>
</dbReference>
<protein>
    <recommendedName>
        <fullName evidence="1">Fibrinogen C-terminal domain-containing protein</fullName>
    </recommendedName>
</protein>
<proteinExistence type="predicted"/>